<sequence>MTKYTKCFDDEFDKTRSYSVLDAGLSVIKVKKIYKLVFKAWYLIRDLKDELIKIKDEIKSVIEATETNDAPVDFTLNRLKNIL</sequence>
<accession>A0A0F9GB59</accession>
<dbReference type="EMBL" id="LAZR01018522">
    <property type="protein sequence ID" value="KKL96094.1"/>
    <property type="molecule type" value="Genomic_DNA"/>
</dbReference>
<gene>
    <name evidence="1" type="ORF">LCGC14_1847940</name>
</gene>
<reference evidence="1" key="1">
    <citation type="journal article" date="2015" name="Nature">
        <title>Complex archaea that bridge the gap between prokaryotes and eukaryotes.</title>
        <authorList>
            <person name="Spang A."/>
            <person name="Saw J.H."/>
            <person name="Jorgensen S.L."/>
            <person name="Zaremba-Niedzwiedzka K."/>
            <person name="Martijn J."/>
            <person name="Lind A.E."/>
            <person name="van Eijk R."/>
            <person name="Schleper C."/>
            <person name="Guy L."/>
            <person name="Ettema T.J."/>
        </authorList>
    </citation>
    <scope>NUCLEOTIDE SEQUENCE</scope>
</reference>
<evidence type="ECO:0000313" key="1">
    <source>
        <dbReference type="EMBL" id="KKL96094.1"/>
    </source>
</evidence>
<protein>
    <submittedName>
        <fullName evidence="1">Uncharacterized protein</fullName>
    </submittedName>
</protein>
<organism evidence="1">
    <name type="scientific">marine sediment metagenome</name>
    <dbReference type="NCBI Taxonomy" id="412755"/>
    <lineage>
        <taxon>unclassified sequences</taxon>
        <taxon>metagenomes</taxon>
        <taxon>ecological metagenomes</taxon>
    </lineage>
</organism>
<dbReference type="AlphaFoldDB" id="A0A0F9GB59"/>
<comment type="caution">
    <text evidence="1">The sequence shown here is derived from an EMBL/GenBank/DDBJ whole genome shotgun (WGS) entry which is preliminary data.</text>
</comment>
<name>A0A0F9GB59_9ZZZZ</name>
<proteinExistence type="predicted"/>